<dbReference type="InterPro" id="IPR023365">
    <property type="entry name" value="Sortase_dom-sf"/>
</dbReference>
<organism evidence="4 5">
    <name type="scientific">Rarobacter incanus</name>
    <dbReference type="NCBI Taxonomy" id="153494"/>
    <lineage>
        <taxon>Bacteria</taxon>
        <taxon>Bacillati</taxon>
        <taxon>Actinomycetota</taxon>
        <taxon>Actinomycetes</taxon>
        <taxon>Micrococcales</taxon>
        <taxon>Rarobacteraceae</taxon>
        <taxon>Rarobacter</taxon>
    </lineage>
</organism>
<evidence type="ECO:0000256" key="2">
    <source>
        <dbReference type="SAM" id="MobiDB-lite"/>
    </source>
</evidence>
<keyword evidence="1" id="KW-0378">Hydrolase</keyword>
<dbReference type="InterPro" id="IPR005754">
    <property type="entry name" value="Sortase"/>
</dbReference>
<sequence>MTTTLTPAPRQEAAPGRSAGPGATPALSRALERLAPSERHHILGMAAQVLAVFVVTVVVQIAVISPLQYHRDQHVAFNDLRAALASGTAPVGQITSDDVPLASGTPLGTISIPAIGVSSAVFLSGTSAEVLQHGAGHRRDTVLPGQSGASVIMGRQAAFGGIFKKLAALTEGATITTVTGQGTSTYTVTGIRRGGDPLPAVLPSGAGRLTLVSATGIPYFPADVIRVDAELTTAPFPTGASIISAPLLEPQEQAFAGSTEGTAWVVILLSVWAAVFAGILWLSRWWGVGQTFIVGLPTFAVVTALLTQAVFACLPNLI</sequence>
<dbReference type="RefSeq" id="WP_170207948.1">
    <property type="nucleotide sequence ID" value="NZ_BAAATB010000006.1"/>
</dbReference>
<keyword evidence="3" id="KW-0812">Transmembrane</keyword>
<gene>
    <name evidence="4" type="ORF">FB389_1927</name>
</gene>
<dbReference type="Gene3D" id="2.40.260.10">
    <property type="entry name" value="Sortase"/>
    <property type="match status" value="1"/>
</dbReference>
<dbReference type="Pfam" id="PF04203">
    <property type="entry name" value="Sortase"/>
    <property type="match status" value="1"/>
</dbReference>
<protein>
    <submittedName>
        <fullName evidence="4">LPXTG-site transpeptidase (Sortase) family protein</fullName>
    </submittedName>
</protein>
<dbReference type="AlphaFoldDB" id="A0A542SRG8"/>
<comment type="caution">
    <text evidence="4">The sequence shown here is derived from an EMBL/GenBank/DDBJ whole genome shotgun (WGS) entry which is preliminary data.</text>
</comment>
<reference evidence="4 5" key="1">
    <citation type="submission" date="2019-06" db="EMBL/GenBank/DDBJ databases">
        <title>Sequencing the genomes of 1000 actinobacteria strains.</title>
        <authorList>
            <person name="Klenk H.-P."/>
        </authorList>
    </citation>
    <scope>NUCLEOTIDE SEQUENCE [LARGE SCALE GENOMIC DNA]</scope>
    <source>
        <strain evidence="4 5">DSM 10596</strain>
    </source>
</reference>
<name>A0A542SRG8_9MICO</name>
<proteinExistence type="predicted"/>
<dbReference type="Proteomes" id="UP000316181">
    <property type="component" value="Unassembled WGS sequence"/>
</dbReference>
<feature type="transmembrane region" description="Helical" evidence="3">
    <location>
        <begin position="263"/>
        <end position="286"/>
    </location>
</feature>
<feature type="transmembrane region" description="Helical" evidence="3">
    <location>
        <begin position="42"/>
        <end position="64"/>
    </location>
</feature>
<accession>A0A542SRG8</accession>
<evidence type="ECO:0000313" key="4">
    <source>
        <dbReference type="EMBL" id="TQK77211.1"/>
    </source>
</evidence>
<keyword evidence="3" id="KW-1133">Transmembrane helix</keyword>
<feature type="region of interest" description="Disordered" evidence="2">
    <location>
        <begin position="1"/>
        <end position="24"/>
    </location>
</feature>
<dbReference type="GO" id="GO:0016787">
    <property type="term" value="F:hydrolase activity"/>
    <property type="evidence" value="ECO:0007669"/>
    <property type="project" value="UniProtKB-KW"/>
</dbReference>
<evidence type="ECO:0000256" key="3">
    <source>
        <dbReference type="SAM" id="Phobius"/>
    </source>
</evidence>
<keyword evidence="5" id="KW-1185">Reference proteome</keyword>
<evidence type="ECO:0000256" key="1">
    <source>
        <dbReference type="ARBA" id="ARBA00022801"/>
    </source>
</evidence>
<dbReference type="EMBL" id="VFNV01000001">
    <property type="protein sequence ID" value="TQK77211.1"/>
    <property type="molecule type" value="Genomic_DNA"/>
</dbReference>
<keyword evidence="3" id="KW-0472">Membrane</keyword>
<evidence type="ECO:0000313" key="5">
    <source>
        <dbReference type="Proteomes" id="UP000316181"/>
    </source>
</evidence>
<dbReference type="SUPFAM" id="SSF63817">
    <property type="entry name" value="Sortase"/>
    <property type="match status" value="1"/>
</dbReference>
<feature type="transmembrane region" description="Helical" evidence="3">
    <location>
        <begin position="292"/>
        <end position="314"/>
    </location>
</feature>